<keyword evidence="1" id="KW-0812">Transmembrane</keyword>
<accession>A0A1N6LX39</accession>
<keyword evidence="1" id="KW-0472">Membrane</keyword>
<reference evidence="2 3" key="2">
    <citation type="journal article" date="2013" name="PLoS ONE">
        <title>Whole genome mapping and re-organization of the nuclear and mitochondrial genomes of Babesia microti isolates.</title>
        <authorList>
            <person name="Cornillot E."/>
            <person name="Dassouli A."/>
            <person name="Garg A."/>
            <person name="Pachikara N."/>
            <person name="Randazzo S."/>
            <person name="Depoix D."/>
            <person name="Carcy B."/>
            <person name="Delbecq S."/>
            <person name="Frutos R."/>
            <person name="Silva J.C."/>
            <person name="Sutton R."/>
            <person name="Krause P.J."/>
            <person name="Mamoun C.B."/>
        </authorList>
    </citation>
    <scope>NUCLEOTIDE SEQUENCE [LARGE SCALE GENOMIC DNA]</scope>
    <source>
        <strain evidence="2 3">RI</strain>
    </source>
</reference>
<dbReference type="EMBL" id="FO082871">
    <property type="protein sequence ID" value="SIO73432.1"/>
    <property type="molecule type" value="Genomic_DNA"/>
</dbReference>
<name>A0A1N6LX39_BABMR</name>
<reference evidence="2 3" key="1">
    <citation type="journal article" date="2012" name="Nucleic Acids Res.">
        <title>Sequencing of the smallest Apicomplexan genome from the human pathogen Babesia microti.</title>
        <authorList>
            <person name="Cornillot E."/>
            <person name="Hadj-Kaddour K."/>
            <person name="Dassouli A."/>
            <person name="Noel B."/>
            <person name="Ranwez V."/>
            <person name="Vacherie B."/>
            <person name="Augagneur Y."/>
            <person name="Bres V."/>
            <person name="Duclos A."/>
            <person name="Randazzo S."/>
            <person name="Carcy B."/>
            <person name="Debierre-Grockiego F."/>
            <person name="Delbecq S."/>
            <person name="Moubri-Menage K."/>
            <person name="Shams-Eldin H."/>
            <person name="Usmani-Brown S."/>
            <person name="Bringaud F."/>
            <person name="Wincker P."/>
            <person name="Vivares C.P."/>
            <person name="Schwarz R.T."/>
            <person name="Schetters T.P."/>
            <person name="Krause P.J."/>
            <person name="Gorenflot A."/>
            <person name="Berry V."/>
            <person name="Barbe V."/>
            <person name="Ben Mamoun C."/>
        </authorList>
    </citation>
    <scope>NUCLEOTIDE SEQUENCE [LARGE SCALE GENOMIC DNA]</scope>
    <source>
        <strain evidence="2 3">RI</strain>
    </source>
</reference>
<keyword evidence="1" id="KW-1133">Transmembrane helix</keyword>
<organism evidence="2 3">
    <name type="scientific">Babesia microti (strain RI)</name>
    <dbReference type="NCBI Taxonomy" id="1133968"/>
    <lineage>
        <taxon>Eukaryota</taxon>
        <taxon>Sar</taxon>
        <taxon>Alveolata</taxon>
        <taxon>Apicomplexa</taxon>
        <taxon>Aconoidasida</taxon>
        <taxon>Piroplasmida</taxon>
        <taxon>Babesiidae</taxon>
        <taxon>Babesia</taxon>
    </lineage>
</organism>
<feature type="transmembrane region" description="Helical" evidence="1">
    <location>
        <begin position="15"/>
        <end position="37"/>
    </location>
</feature>
<dbReference type="Proteomes" id="UP000002899">
    <property type="component" value="Chromosome I"/>
</dbReference>
<dbReference type="GeneID" id="24423666"/>
<dbReference type="KEGG" id="bmic:BMR1_01G02960"/>
<evidence type="ECO:0000313" key="2">
    <source>
        <dbReference type="EMBL" id="SIO73432.1"/>
    </source>
</evidence>
<evidence type="ECO:0000313" key="3">
    <source>
        <dbReference type="Proteomes" id="UP000002899"/>
    </source>
</evidence>
<reference evidence="2 3" key="3">
    <citation type="journal article" date="2016" name="Sci. Rep.">
        <title>Genome-wide diversity and gene expression profiling of Babesia microti isolates identify polymorphic genes that mediate host-pathogen interactions.</title>
        <authorList>
            <person name="Silva J.C."/>
            <person name="Cornillot E."/>
            <person name="McCracken C."/>
            <person name="Usmani-Brown S."/>
            <person name="Dwivedi A."/>
            <person name="Ifeonu O.O."/>
            <person name="Crabtree J."/>
            <person name="Gotia H.T."/>
            <person name="Virji A.Z."/>
            <person name="Reynes C."/>
            <person name="Colinge J."/>
            <person name="Kumar V."/>
            <person name="Lawres L."/>
            <person name="Pazzi J.E."/>
            <person name="Pablo J.V."/>
            <person name="Hung C."/>
            <person name="Brancato J."/>
            <person name="Kumari P."/>
            <person name="Orvis J."/>
            <person name="Tretina K."/>
            <person name="Chibucos M."/>
            <person name="Ott S."/>
            <person name="Sadzewicz L."/>
            <person name="Sengamalay N."/>
            <person name="Shetty A.C."/>
            <person name="Su Q."/>
            <person name="Tallon L."/>
            <person name="Fraser C.M."/>
            <person name="Frutos R."/>
            <person name="Molina D.M."/>
            <person name="Krause P.J."/>
            <person name="Ben Mamoun C."/>
        </authorList>
    </citation>
    <scope>NUCLEOTIDE SEQUENCE [LARGE SCALE GENOMIC DNA]</scope>
    <source>
        <strain evidence="2 3">RI</strain>
    </source>
</reference>
<keyword evidence="3" id="KW-1185">Reference proteome</keyword>
<sequence length="423" mass="48670">MSNIRDRIIMNKKPIIIGVVITSALIVTTSLIIYFTWPEIEDVNNNVVKAADKFKENAGLSRIRGKDTNIIGSNPVVDKVDDTNKVDRNLLMKLAKSCVYTPNSHASDKYTVSKIELKWITHNIATNNNANSNAHNDFPKAIYIDLFDTKKLRNYKDMIRLPFNLNGNWSEIIHPMRISYYFDQHDQTFLKIYSIEAQNYTFGYSIFNNLQVDNTEGEEAMTIVLLLKAQFLHLKLYFMGENGCRNLEYKMAVSEDYNLEIQPIGNFELVNNDTLETSLVGYGMTLDVENMYNNPLFVEIMDRKSKFLRTPWPFNIARIVAIDTADELKDTQIVEFIDLIDIDLETYTIFGIYDRINASRNFIGYRKKINNDSTEINKNYLVEKEYLDNIIPVSIKNLPFGGTVLSHMLPAELQAGLPTKDDE</sequence>
<dbReference type="RefSeq" id="XP_021337531.1">
    <property type="nucleotide sequence ID" value="XM_021482945.1"/>
</dbReference>
<gene>
    <name evidence="2" type="ORF">BMR1_01G02960</name>
</gene>
<dbReference type="AlphaFoldDB" id="A0A1N6LX39"/>
<protein>
    <submittedName>
        <fullName evidence="2">Uncharacterized protein</fullName>
    </submittedName>
</protein>
<dbReference type="VEuPathDB" id="PiroplasmaDB:BMR1_01G02960"/>
<evidence type="ECO:0000256" key="1">
    <source>
        <dbReference type="SAM" id="Phobius"/>
    </source>
</evidence>
<proteinExistence type="predicted"/>